<evidence type="ECO:0000259" key="3">
    <source>
        <dbReference type="Pfam" id="PF24923"/>
    </source>
</evidence>
<keyword evidence="5" id="KW-1185">Reference proteome</keyword>
<feature type="coiled-coil region" evidence="1">
    <location>
        <begin position="1180"/>
        <end position="1207"/>
    </location>
</feature>
<dbReference type="Proteomes" id="UP000193944">
    <property type="component" value="Unassembled WGS sequence"/>
</dbReference>
<dbReference type="InterPro" id="IPR038752">
    <property type="entry name" value="IQCH"/>
</dbReference>
<evidence type="ECO:0000256" key="2">
    <source>
        <dbReference type="SAM" id="MobiDB-lite"/>
    </source>
</evidence>
<evidence type="ECO:0000313" key="5">
    <source>
        <dbReference type="Proteomes" id="UP000193944"/>
    </source>
</evidence>
<proteinExistence type="predicted"/>
<sequence>MNETYMKNKIILKGTKTYNDFPEKKIISNNLNNKKIEIKGDEENQNNLKARIDDLKKLIHQKKNSSIKYNNLSKKNVEKLLNPQIKTKDENNIVPSPSLFGDNFKIPSVINSNDSTIYSQHNINNPSKNENKKGSIQKKVYENHRFMVSKLRNDIYQGLGNSENIIEEKGIYPLIENKILPVDGDFTPLFSQYTPNAFLKSKKCKMHVFYNQLNKNKYNFYDKRIEDQMILTKPKKEPNIPIIKEVEKAINEIELRRKNANRHEYKEAKTPPISKMPSSEYINYQDMVDINVGPVIYVDRGYFTTHMPIFQNFKKKHLNTIWGDIMIILDEIEEFCQIYLIMFAEISCEKLEKIASRDFFDKPTIEDIYNCFVYREKIEKYVNESVKMFFNNQVFVEKVIRKVQTTWKTFLQRNKYKKAVINHKASYVIACFYNRILKQRIINEMIKNKYLSHRTEVYEQNKIFLSKWPLLKERKRTIIHIPSISRRIRKHFDNIKYIQTFQFGRLLDFKDPFVTLILVLPYNIEFNIDIMNEINFIFERKFGVSLFKNERIKIIYAKMAEKINESSSLTSMILYDTNIHKKIKSIIKDDSCAYIIPGIIGKLDMELSYYLNIPVIAPEVEKFKYLFSKSGARQLLKSNKIAIPPGFECVHEYEGFYVSLIRLIVNNKKYKKWLFKINSTIDCIGIAYIDINDYTFMDELLEYNSDNTDDELQKFIEPFREEIVNKVNIVNKNSYSNWVEYRLDFLKYGGVIEAIPSSNFNKIKTVLSHIFIEPDGTIEIIGTQEQIYLEPFKYFGSIFPQNVISYSDIYNSTLKIGNICYKYGIIGHLTIDYIIWRNEMNYNLYWISGLKPGYIQSLDNCKLFYLSSGVEFNQRSGFLTVNLNARKRREFKYISQIKNFNMQRVINAEMDGKYGKSRIEKRVGFYSNKIYHSNIKFFNIDTLTVLCQGEGLTYSKETHKGSIFFTYESLYSSLLSVLLVEESYQNILKLLLSLLIHIERNIISDKIIGTSNFYEILNFVDRSIKEINILNTYNTQDKNEKEKEVFKYTYIPYSIKATSKIKNTPEIFYNILESDEYISGPKTDFETAVHEKIDMPNIYPLFINPVSSTNNPYWKNGLDSKMALMDPETIGLLTKEIPSNKYIKQIKSFQKMQTKEKKKYIKDIKKNDKLKSKGQIKMFFNKAEEILNKINEKKKDEEKEKKLQKQYTNASNIIEEEKSYSEIENDILNKVTSTTSSTDLQDYSKSQSMVSNINFNEDQYEINSTSILNLIHSKHNYDSNSFSDIEDTESENDSESSEEDDSEDDDNDSSESESNIDYNEYLNENGDENNN</sequence>
<reference evidence="4 5" key="2">
    <citation type="submission" date="2016-08" db="EMBL/GenBank/DDBJ databases">
        <title>Pervasive Adenine N6-methylation of Active Genes in Fungi.</title>
        <authorList>
            <consortium name="DOE Joint Genome Institute"/>
            <person name="Mondo S.J."/>
            <person name="Dannebaum R.O."/>
            <person name="Kuo R.C."/>
            <person name="Labutti K."/>
            <person name="Haridas S."/>
            <person name="Kuo A."/>
            <person name="Salamov A."/>
            <person name="Ahrendt S.R."/>
            <person name="Lipzen A."/>
            <person name="Sullivan W."/>
            <person name="Andreopoulos W.B."/>
            <person name="Clum A."/>
            <person name="Lindquist E."/>
            <person name="Daum C."/>
            <person name="Ramamoorthy G.K."/>
            <person name="Gryganskyi A."/>
            <person name="Culley D."/>
            <person name="Magnuson J.K."/>
            <person name="James T.Y."/>
            <person name="O'Malley M.A."/>
            <person name="Stajich J.E."/>
            <person name="Spatafora J.W."/>
            <person name="Visel A."/>
            <person name="Grigoriev I.V."/>
        </authorList>
    </citation>
    <scope>NUCLEOTIDE SEQUENCE [LARGE SCALE GENOMIC DNA]</scope>
    <source>
        <strain evidence="4 5">S4</strain>
    </source>
</reference>
<feature type="compositionally biased region" description="Acidic residues" evidence="2">
    <location>
        <begin position="1284"/>
        <end position="1311"/>
    </location>
</feature>
<keyword evidence="1" id="KW-0175">Coiled coil</keyword>
<organism evidence="4 5">
    <name type="scientific">Anaeromyces robustus</name>
    <dbReference type="NCBI Taxonomy" id="1754192"/>
    <lineage>
        <taxon>Eukaryota</taxon>
        <taxon>Fungi</taxon>
        <taxon>Fungi incertae sedis</taxon>
        <taxon>Chytridiomycota</taxon>
        <taxon>Chytridiomycota incertae sedis</taxon>
        <taxon>Neocallimastigomycetes</taxon>
        <taxon>Neocallimastigales</taxon>
        <taxon>Neocallimastigaceae</taxon>
        <taxon>Anaeromyces</taxon>
    </lineage>
</organism>
<dbReference type="PANTHER" id="PTHR14465">
    <property type="entry name" value="IQ DOMAIN-CONTAINING PROTEIN H"/>
    <property type="match status" value="1"/>
</dbReference>
<feature type="coiled-coil region" evidence="1">
    <location>
        <begin position="31"/>
        <end position="65"/>
    </location>
</feature>
<evidence type="ECO:0000256" key="1">
    <source>
        <dbReference type="SAM" id="Coils"/>
    </source>
</evidence>
<feature type="region of interest" description="Disordered" evidence="2">
    <location>
        <begin position="1280"/>
        <end position="1331"/>
    </location>
</feature>
<protein>
    <recommendedName>
        <fullName evidence="3">IQCH-like ATP-grasp domain-containing protein</fullName>
    </recommendedName>
</protein>
<gene>
    <name evidence="4" type="ORF">BCR32DRAFT_291477</name>
</gene>
<reference evidence="4 5" key="1">
    <citation type="submission" date="2016-08" db="EMBL/GenBank/DDBJ databases">
        <title>A Parts List for Fungal Cellulosomes Revealed by Comparative Genomics.</title>
        <authorList>
            <consortium name="DOE Joint Genome Institute"/>
            <person name="Haitjema C.H."/>
            <person name="Gilmore S.P."/>
            <person name="Henske J.K."/>
            <person name="Solomon K.V."/>
            <person name="De Groot R."/>
            <person name="Kuo A."/>
            <person name="Mondo S.J."/>
            <person name="Salamov A.A."/>
            <person name="Labutti K."/>
            <person name="Zhao Z."/>
            <person name="Chiniquy J."/>
            <person name="Barry K."/>
            <person name="Brewer H.M."/>
            <person name="Purvine S.O."/>
            <person name="Wright A.T."/>
            <person name="Boxma B."/>
            <person name="Van Alen T."/>
            <person name="Hackstein J.H."/>
            <person name="Baker S.E."/>
            <person name="Grigoriev I.V."/>
            <person name="O'Malley M.A."/>
        </authorList>
    </citation>
    <scope>NUCLEOTIDE SEQUENCE [LARGE SCALE GENOMIC DNA]</scope>
    <source>
        <strain evidence="4 5">S4</strain>
    </source>
</reference>
<comment type="caution">
    <text evidence="4">The sequence shown here is derived from an EMBL/GenBank/DDBJ whole genome shotgun (WGS) entry which is preliminary data.</text>
</comment>
<dbReference type="Pfam" id="PF24923">
    <property type="entry name" value="ATP-grasp_IQCH"/>
    <property type="match status" value="1"/>
</dbReference>
<dbReference type="InterPro" id="IPR056855">
    <property type="entry name" value="ATP-grasp_IQCH"/>
</dbReference>
<name>A0A1Y1XEP8_9FUNG</name>
<dbReference type="EMBL" id="MCFG01000056">
    <property type="protein sequence ID" value="ORX84251.1"/>
    <property type="molecule type" value="Genomic_DNA"/>
</dbReference>
<feature type="domain" description="IQCH-like ATP-grasp" evidence="3">
    <location>
        <begin position="626"/>
        <end position="868"/>
    </location>
</feature>
<dbReference type="STRING" id="1754192.A0A1Y1XEP8"/>
<accession>A0A1Y1XEP8</accession>
<feature type="compositionally biased region" description="Low complexity" evidence="2">
    <location>
        <begin position="1312"/>
        <end position="1321"/>
    </location>
</feature>
<dbReference type="OrthoDB" id="2117703at2759"/>
<evidence type="ECO:0000313" key="4">
    <source>
        <dbReference type="EMBL" id="ORX84251.1"/>
    </source>
</evidence>
<dbReference type="PROSITE" id="PS50096">
    <property type="entry name" value="IQ"/>
    <property type="match status" value="1"/>
</dbReference>
<dbReference type="PANTHER" id="PTHR14465:SF0">
    <property type="entry name" value="IQ DOMAIN-CONTAINING PROTEIN H"/>
    <property type="match status" value="1"/>
</dbReference>